<dbReference type="InterPro" id="IPR002654">
    <property type="entry name" value="Glyco_trans_25"/>
</dbReference>
<feature type="domain" description="Glycosyl transferase family 25" evidence="1">
    <location>
        <begin position="87"/>
        <end position="280"/>
    </location>
</feature>
<gene>
    <name evidence="2" type="ORF">NSCI0253_LOCUS33154</name>
</gene>
<organism evidence="2">
    <name type="scientific">Noctiluca scintillans</name>
    <name type="common">Sea sparkle</name>
    <name type="synonym">Red tide dinoflagellate</name>
    <dbReference type="NCBI Taxonomy" id="2966"/>
    <lineage>
        <taxon>Eukaryota</taxon>
        <taxon>Sar</taxon>
        <taxon>Alveolata</taxon>
        <taxon>Dinophyceae</taxon>
        <taxon>Noctilucales</taxon>
        <taxon>Noctilucaceae</taxon>
        <taxon>Noctiluca</taxon>
    </lineage>
</organism>
<protein>
    <recommendedName>
        <fullName evidence="1">Glycosyl transferase family 25 domain-containing protein</fullName>
    </recommendedName>
</protein>
<dbReference type="EMBL" id="HBFQ01046603">
    <property type="protein sequence ID" value="CAD8858800.1"/>
    <property type="molecule type" value="Transcribed_RNA"/>
</dbReference>
<dbReference type="AlphaFoldDB" id="A0A7S1FDH1"/>
<evidence type="ECO:0000313" key="2">
    <source>
        <dbReference type="EMBL" id="CAD8858800.1"/>
    </source>
</evidence>
<evidence type="ECO:0000259" key="1">
    <source>
        <dbReference type="Pfam" id="PF01755"/>
    </source>
</evidence>
<proteinExistence type="predicted"/>
<accession>A0A7S1FDH1</accession>
<dbReference type="CDD" id="cd06532">
    <property type="entry name" value="Glyco_transf_25"/>
    <property type="match status" value="1"/>
</dbReference>
<sequence length="370" mass="42331">MPTTTSMRMHLAGDELIPRSHAIGMHVSSVVTPLTNNSKKTMKRQRGRLAEVEVVFDEGPRCRRRKTSVCAAVRAPLMLKPALTDLKAIVINLERRPDRMDGCTARMVKHSPELCCERFRATDGKKDAIRLSEVTTSWHTARNVHYQKLRAIRKGWDDLDTYQARQLVMSPGERGCAMSHIRAWRYCLDHAGTMERPLMVLEDDAAPVDDFSKILVRSMNAMPEDSHMLYLGYSQASEWRREVTPDLVESDYVWTTVGYIIWPAGARILLNRLPIDQPVDNWLATLCANHEIKAYCTRPKIIRQVDAWNVNSDVAHSDEHYWGPCSDIRHSDDFYWGASQDKTNKPAADDKRVFCVDDSENSEDDAWDRS</sequence>
<name>A0A7S1FDH1_NOCSC</name>
<dbReference type="Pfam" id="PF01755">
    <property type="entry name" value="Glyco_transf_25"/>
    <property type="match status" value="1"/>
</dbReference>
<reference evidence="2" key="1">
    <citation type="submission" date="2021-01" db="EMBL/GenBank/DDBJ databases">
        <authorList>
            <person name="Corre E."/>
            <person name="Pelletier E."/>
            <person name="Niang G."/>
            <person name="Scheremetjew M."/>
            <person name="Finn R."/>
            <person name="Kale V."/>
            <person name="Holt S."/>
            <person name="Cochrane G."/>
            <person name="Meng A."/>
            <person name="Brown T."/>
            <person name="Cohen L."/>
        </authorList>
    </citation>
    <scope>NUCLEOTIDE SEQUENCE</scope>
</reference>